<reference evidence="1" key="1">
    <citation type="submission" date="2016-03" db="EMBL/GenBank/DDBJ databases">
        <title>Gut transcriptome analysis on engorged females of Ornithodoros mimon (Acari: Argasidae) and phylogenetic inferences of soft ticks.</title>
        <authorList>
            <person name="Landulfo G.A."/>
            <person name="Giovanni D."/>
            <person name="Carvalho E."/>
            <person name="Junqueira-de-Azevedo I."/>
            <person name="Patane J."/>
            <person name="Mendoca R."/>
            <person name="Barros-Battesti D."/>
        </authorList>
    </citation>
    <scope>NUCLEOTIDE SEQUENCE</scope>
    <source>
        <strain evidence="1">Females</strain>
        <tissue evidence="1">Gut</tissue>
    </source>
</reference>
<feature type="non-terminal residue" evidence="1">
    <location>
        <position position="1"/>
    </location>
</feature>
<organism evidence="1">
    <name type="scientific">Alectorobius mimon</name>
    <dbReference type="NCBI Taxonomy" id="360319"/>
    <lineage>
        <taxon>Eukaryota</taxon>
        <taxon>Metazoa</taxon>
        <taxon>Ecdysozoa</taxon>
        <taxon>Arthropoda</taxon>
        <taxon>Chelicerata</taxon>
        <taxon>Arachnida</taxon>
        <taxon>Acari</taxon>
        <taxon>Parasitiformes</taxon>
        <taxon>Ixodida</taxon>
        <taxon>Ixodoidea</taxon>
        <taxon>Argasidae</taxon>
        <taxon>Ornithodorinae</taxon>
        <taxon>Alectorobius</taxon>
    </lineage>
</organism>
<sequence>LRSLFTCKGGRRHFIFTAQILQHRRQHTYGSNQVPWWLCRNSLRQCRRHFITAHYLAGQFAWPQHDFEKSMK</sequence>
<protein>
    <submittedName>
        <fullName evidence="1">Uncharacterized protein</fullName>
    </submittedName>
</protein>
<dbReference type="EMBL" id="GEIB01002009">
    <property type="protein sequence ID" value="JAR86446.1"/>
    <property type="molecule type" value="Transcribed_RNA"/>
</dbReference>
<accession>A0A147B6N7</accession>
<proteinExistence type="predicted"/>
<evidence type="ECO:0000313" key="1">
    <source>
        <dbReference type="EMBL" id="JAR86446.1"/>
    </source>
</evidence>
<name>A0A147B6N7_9ACAR</name>
<dbReference type="AlphaFoldDB" id="A0A147B6N7"/>